<dbReference type="InterPro" id="IPR001478">
    <property type="entry name" value="PDZ"/>
</dbReference>
<dbReference type="AlphaFoldDB" id="U3JPW8"/>
<dbReference type="GeneTree" id="ENSGT00940000164817"/>
<keyword evidence="5" id="KW-1185">Reference proteome</keyword>
<feature type="coiled-coil region" evidence="1">
    <location>
        <begin position="352"/>
        <end position="471"/>
    </location>
</feature>
<dbReference type="SUPFAM" id="SSF50156">
    <property type="entry name" value="PDZ domain-like"/>
    <property type="match status" value="1"/>
</dbReference>
<dbReference type="Proteomes" id="UP000016665">
    <property type="component" value="Chromosome 14"/>
</dbReference>
<dbReference type="HOGENOM" id="CLU_022133_1_0_1"/>
<evidence type="ECO:0000313" key="4">
    <source>
        <dbReference type="Ensembl" id="ENSFALP00000004822.2"/>
    </source>
</evidence>
<dbReference type="Pfam" id="PF00595">
    <property type="entry name" value="PDZ"/>
    <property type="match status" value="1"/>
</dbReference>
<dbReference type="CDD" id="cd06698">
    <property type="entry name" value="PDZ1_hSTXBP4-PDZ2_GgSTXBP4-like"/>
    <property type="match status" value="1"/>
</dbReference>
<protein>
    <recommendedName>
        <fullName evidence="3">PDZ domain-containing protein</fullName>
    </recommendedName>
</protein>
<accession>U3JPW8</accession>
<dbReference type="Gene3D" id="2.30.42.10">
    <property type="match status" value="1"/>
</dbReference>
<dbReference type="PANTHER" id="PTHR19964">
    <property type="entry name" value="MULTIPLE PDZ DOMAIN PROTEIN"/>
    <property type="match status" value="1"/>
</dbReference>
<dbReference type="InterPro" id="IPR036034">
    <property type="entry name" value="PDZ_sf"/>
</dbReference>
<evidence type="ECO:0000256" key="1">
    <source>
        <dbReference type="SAM" id="Coils"/>
    </source>
</evidence>
<keyword evidence="1" id="KW-0175">Coiled coil</keyword>
<dbReference type="PANTHER" id="PTHR19964:SF35">
    <property type="entry name" value="PDZ DOMAIN-CONTAINING PROTEIN"/>
    <property type="match status" value="1"/>
</dbReference>
<dbReference type="InterPro" id="IPR051342">
    <property type="entry name" value="PDZ_scaffold"/>
</dbReference>
<name>U3JPW8_FICAL</name>
<evidence type="ECO:0000256" key="2">
    <source>
        <dbReference type="SAM" id="MobiDB-lite"/>
    </source>
</evidence>
<dbReference type="eggNOG" id="KOG3528">
    <property type="taxonomic scope" value="Eukaryota"/>
</dbReference>
<feature type="compositionally biased region" description="Basic and acidic residues" evidence="2">
    <location>
        <begin position="507"/>
        <end position="523"/>
    </location>
</feature>
<gene>
    <name evidence="4" type="primary">LOC101813372</name>
</gene>
<dbReference type="Ensembl" id="ENSFALT00000004846.2">
    <property type="protein sequence ID" value="ENSFALP00000004822.2"/>
    <property type="gene ID" value="ENSFALG00000004628.2"/>
</dbReference>
<dbReference type="SMART" id="SM00228">
    <property type="entry name" value="PDZ"/>
    <property type="match status" value="1"/>
</dbReference>
<feature type="domain" description="PDZ" evidence="3">
    <location>
        <begin position="40"/>
        <end position="113"/>
    </location>
</feature>
<sequence length="607" mass="67135">MCLWCAGRYLESTSSGSSSRSQSPLLLSPAHAHYSMDSGIQSISIANSSGLGLAISGGSNRPDGPMIYVQELLPDGDCYKDGRLRPGDQLIAINRDSLVGSTHEEARKIIEKAKFRHEGSTEVAFIPGRGRLHPGLSVPNNIPSLPPKAVGNGLSSCRLKVHVRSPESRRENPFPVPSLSPDICPPELTVSAPASASNYKAASGTKPKVALDPHIRLKDGKLELGCEPVFRNRHFCTCAAKERLGIQSKPVPLGDAAWRNPAPGVLQYLGLDVTEEKKRQLRQSLTTDSQGTVAYGDVLQALRDVMQEELDEAGLDSSSVLFTQHEVANLLDTSAFHSLTFDSLNCNGNEDLEQLQLEMRDLRHEVRRLKSLLREVESSKKSMEDELQRLNQKALGFLSENRSLQSKLQMAEVVQRQAHSAEQDYEEVIHLLEAEIAELKMQLAGKRAKHVSEIEEDILELKRQLSLADGQLRKSEVSRKRLEICNRKLLLFVQNIYKVLSTHSHLPDEKSVNHETEEDKTDAVSDTSLPSSDLVDLLLSEAKELLAPILSNKDALPWDRNQCLPAEGIPNYKDHLHQKTTWPPPAGQTKSDQPQPPSPTELPKKLT</sequence>
<feature type="region of interest" description="Disordered" evidence="2">
    <location>
        <begin position="569"/>
        <end position="607"/>
    </location>
</feature>
<proteinExistence type="predicted"/>
<feature type="region of interest" description="Disordered" evidence="2">
    <location>
        <begin position="507"/>
        <end position="529"/>
    </location>
</feature>
<reference evidence="4 5" key="1">
    <citation type="journal article" date="2012" name="Nature">
        <title>The genomic landscape of species divergence in Ficedula flycatchers.</title>
        <authorList>
            <person name="Ellegren H."/>
            <person name="Smeds L."/>
            <person name="Burri R."/>
            <person name="Olason P.I."/>
            <person name="Backstrom N."/>
            <person name="Kawakami T."/>
            <person name="Kunstner A."/>
            <person name="Makinen H."/>
            <person name="Nadachowska-Brzyska K."/>
            <person name="Qvarnstrom A."/>
            <person name="Uebbing S."/>
            <person name="Wolf J.B."/>
        </authorList>
    </citation>
    <scope>NUCLEOTIDE SEQUENCE [LARGE SCALE GENOMIC DNA]</scope>
</reference>
<organism evidence="4 5">
    <name type="scientific">Ficedula albicollis</name>
    <name type="common">Collared flycatcher</name>
    <name type="synonym">Muscicapa albicollis</name>
    <dbReference type="NCBI Taxonomy" id="59894"/>
    <lineage>
        <taxon>Eukaryota</taxon>
        <taxon>Metazoa</taxon>
        <taxon>Chordata</taxon>
        <taxon>Craniata</taxon>
        <taxon>Vertebrata</taxon>
        <taxon>Euteleostomi</taxon>
        <taxon>Archelosauria</taxon>
        <taxon>Archosauria</taxon>
        <taxon>Dinosauria</taxon>
        <taxon>Saurischia</taxon>
        <taxon>Theropoda</taxon>
        <taxon>Coelurosauria</taxon>
        <taxon>Aves</taxon>
        <taxon>Neognathae</taxon>
        <taxon>Neoaves</taxon>
        <taxon>Telluraves</taxon>
        <taxon>Australaves</taxon>
        <taxon>Passeriformes</taxon>
        <taxon>Muscicapidae</taxon>
        <taxon>Ficedula</taxon>
    </lineage>
</organism>
<reference evidence="4" key="2">
    <citation type="submission" date="2025-08" db="UniProtKB">
        <authorList>
            <consortium name="Ensembl"/>
        </authorList>
    </citation>
    <scope>IDENTIFICATION</scope>
</reference>
<reference evidence="4" key="3">
    <citation type="submission" date="2025-09" db="UniProtKB">
        <authorList>
            <consortium name="Ensembl"/>
        </authorList>
    </citation>
    <scope>IDENTIFICATION</scope>
</reference>
<dbReference type="STRING" id="59894.ENSFALP00000004822"/>
<evidence type="ECO:0000259" key="3">
    <source>
        <dbReference type="PROSITE" id="PS50106"/>
    </source>
</evidence>
<evidence type="ECO:0000313" key="5">
    <source>
        <dbReference type="Proteomes" id="UP000016665"/>
    </source>
</evidence>
<dbReference type="PROSITE" id="PS50106">
    <property type="entry name" value="PDZ"/>
    <property type="match status" value="1"/>
</dbReference>